<feature type="signal peptide" evidence="9">
    <location>
        <begin position="1"/>
        <end position="22"/>
    </location>
</feature>
<proteinExistence type="inferred from homology"/>
<dbReference type="AlphaFoldDB" id="A0AAD4GV88"/>
<evidence type="ECO:0000256" key="5">
    <source>
        <dbReference type="ARBA" id="ARBA00023239"/>
    </source>
</evidence>
<comment type="catalytic activity">
    <reaction evidence="6">
        <text>6-methylsalicylate + H(+) = 3-methylphenol + CO2</text>
        <dbReference type="Rhea" id="RHEA:23112"/>
        <dbReference type="ChEBI" id="CHEBI:15378"/>
        <dbReference type="ChEBI" id="CHEBI:16526"/>
        <dbReference type="ChEBI" id="CHEBI:17231"/>
        <dbReference type="ChEBI" id="CHEBI:36658"/>
        <dbReference type="EC" id="4.1.1.52"/>
    </reaction>
    <physiologicalReaction direction="left-to-right" evidence="6">
        <dbReference type="Rhea" id="RHEA:23113"/>
    </physiologicalReaction>
</comment>
<evidence type="ECO:0000256" key="7">
    <source>
        <dbReference type="ARBA" id="ARBA00038889"/>
    </source>
</evidence>
<feature type="chain" id="PRO_5042086846" description="6-methylsalicylate decarboxylase" evidence="9">
    <location>
        <begin position="23"/>
        <end position="352"/>
    </location>
</feature>
<evidence type="ECO:0000256" key="3">
    <source>
        <dbReference type="ARBA" id="ARBA00022793"/>
    </source>
</evidence>
<comment type="similarity">
    <text evidence="1">Belongs to the metallo-dependent hydrolases superfamily. ACMSD family.</text>
</comment>
<evidence type="ECO:0000256" key="8">
    <source>
        <dbReference type="RuleBase" id="RU366045"/>
    </source>
</evidence>
<reference evidence="11" key="1">
    <citation type="journal article" date="2019" name="Beilstein J. Org. Chem.">
        <title>Nanangenines: drimane sesquiterpenoids as the dominant metabolite cohort of a novel Australian fungus, Aspergillus nanangensis.</title>
        <authorList>
            <person name="Lacey H.J."/>
            <person name="Gilchrist C.L.M."/>
            <person name="Crombie A."/>
            <person name="Kalaitzis J.A."/>
            <person name="Vuong D."/>
            <person name="Rutledge P.J."/>
            <person name="Turner P."/>
            <person name="Pitt J.I."/>
            <person name="Lacey E."/>
            <person name="Chooi Y.H."/>
            <person name="Piggott A.M."/>
        </authorList>
    </citation>
    <scope>NUCLEOTIDE SEQUENCE</scope>
    <source>
        <strain evidence="11">MST-FP2251</strain>
    </source>
</reference>
<evidence type="ECO:0000256" key="9">
    <source>
        <dbReference type="SAM" id="SignalP"/>
    </source>
</evidence>
<dbReference type="GO" id="GO:0016787">
    <property type="term" value="F:hydrolase activity"/>
    <property type="evidence" value="ECO:0007669"/>
    <property type="project" value="InterPro"/>
</dbReference>
<dbReference type="InterPro" id="IPR006680">
    <property type="entry name" value="Amidohydro-rel"/>
</dbReference>
<comment type="caution">
    <text evidence="11">The sequence shown here is derived from an EMBL/GenBank/DDBJ whole genome shotgun (WGS) entry which is preliminary data.</text>
</comment>
<dbReference type="Gene3D" id="3.20.20.140">
    <property type="entry name" value="Metal-dependent hydrolases"/>
    <property type="match status" value="1"/>
</dbReference>
<evidence type="ECO:0000256" key="2">
    <source>
        <dbReference type="ARBA" id="ARBA00022723"/>
    </source>
</evidence>
<keyword evidence="2" id="KW-0479">Metal-binding</keyword>
<keyword evidence="9" id="KW-0732">Signal</keyword>
<dbReference type="Pfam" id="PF04909">
    <property type="entry name" value="Amidohydro_2"/>
    <property type="match status" value="1"/>
</dbReference>
<name>A0AAD4GV88_ASPNN</name>
<dbReference type="EMBL" id="VCAU01000038">
    <property type="protein sequence ID" value="KAF9889213.1"/>
    <property type="molecule type" value="Genomic_DNA"/>
</dbReference>
<keyword evidence="5 8" id="KW-0456">Lyase</keyword>
<dbReference type="InterPro" id="IPR032465">
    <property type="entry name" value="ACMSD"/>
</dbReference>
<dbReference type="SUPFAM" id="SSF51556">
    <property type="entry name" value="Metallo-dependent hydrolases"/>
    <property type="match status" value="1"/>
</dbReference>
<sequence>MGIARLVSFTLWIALLGKPVKGGKSIERIDVHSHFVPPFWREASVSAGYGKPDGMPAIPEWSLETHLDFMKQANITKSIISITSPGTYLIQGNTLAARRLTRKTNEFAADIKRKHPKEFGFWASLPLPDVQGSLVELAYALDHLKADGVTVMTNAHGVYLGDESLDPLFRELNRRNVTVFIHPTSPCVRQGHSERTAAPLTQYPNPMFEFFVDTARAVINLFLSETVARFSGVTYIVPHAGGALPPTIERFTSFASSISGLPLEINSNIVKEAFSNQFYFDLAGFPFPDQIHGLLRYIGVSRLLYGSDFPYTPAGGALGLARTLDANIGEVVPDPNDQSSILTGNAQQLLAK</sequence>
<evidence type="ECO:0000256" key="4">
    <source>
        <dbReference type="ARBA" id="ARBA00022833"/>
    </source>
</evidence>
<evidence type="ECO:0000313" key="12">
    <source>
        <dbReference type="Proteomes" id="UP001194746"/>
    </source>
</evidence>
<feature type="domain" description="Amidohydrolase-related" evidence="10">
    <location>
        <begin position="29"/>
        <end position="350"/>
    </location>
</feature>
<dbReference type="EC" id="4.1.1.52" evidence="7"/>
<accession>A0AAD4GV88</accession>
<gene>
    <name evidence="11" type="ORF">FE257_007526</name>
</gene>
<dbReference type="GO" id="GO:0047596">
    <property type="term" value="F:6-methylsalicylate decarboxylase activity"/>
    <property type="evidence" value="ECO:0007669"/>
    <property type="project" value="UniProtKB-EC"/>
</dbReference>
<reference evidence="11" key="2">
    <citation type="submission" date="2020-02" db="EMBL/GenBank/DDBJ databases">
        <authorList>
            <person name="Gilchrist C.L.M."/>
            <person name="Chooi Y.-H."/>
        </authorList>
    </citation>
    <scope>NUCLEOTIDE SEQUENCE</scope>
    <source>
        <strain evidence="11">MST-FP2251</strain>
    </source>
</reference>
<protein>
    <recommendedName>
        <fullName evidence="7">6-methylsalicylate decarboxylase</fullName>
        <ecNumber evidence="7">4.1.1.52</ecNumber>
    </recommendedName>
</protein>
<keyword evidence="3 8" id="KW-0210">Decarboxylase</keyword>
<evidence type="ECO:0000313" key="11">
    <source>
        <dbReference type="EMBL" id="KAF9889213.1"/>
    </source>
</evidence>
<organism evidence="11 12">
    <name type="scientific">Aspergillus nanangensis</name>
    <dbReference type="NCBI Taxonomy" id="2582783"/>
    <lineage>
        <taxon>Eukaryota</taxon>
        <taxon>Fungi</taxon>
        <taxon>Dikarya</taxon>
        <taxon>Ascomycota</taxon>
        <taxon>Pezizomycotina</taxon>
        <taxon>Eurotiomycetes</taxon>
        <taxon>Eurotiomycetidae</taxon>
        <taxon>Eurotiales</taxon>
        <taxon>Aspergillaceae</taxon>
        <taxon>Aspergillus</taxon>
        <taxon>Aspergillus subgen. Circumdati</taxon>
    </lineage>
</organism>
<dbReference type="PANTHER" id="PTHR21240:SF29">
    <property type="entry name" value="AMIDOHYDROLASE-RELATED DOMAIN-CONTAINING PROTEIN"/>
    <property type="match status" value="1"/>
</dbReference>
<evidence type="ECO:0000259" key="10">
    <source>
        <dbReference type="Pfam" id="PF04909"/>
    </source>
</evidence>
<evidence type="ECO:0000256" key="6">
    <source>
        <dbReference type="ARBA" id="ARBA00036832"/>
    </source>
</evidence>
<dbReference type="InterPro" id="IPR032466">
    <property type="entry name" value="Metal_Hydrolase"/>
</dbReference>
<dbReference type="GO" id="GO:0005829">
    <property type="term" value="C:cytosol"/>
    <property type="evidence" value="ECO:0007669"/>
    <property type="project" value="TreeGrafter"/>
</dbReference>
<keyword evidence="12" id="KW-1185">Reference proteome</keyword>
<dbReference type="GO" id="GO:0046872">
    <property type="term" value="F:metal ion binding"/>
    <property type="evidence" value="ECO:0007669"/>
    <property type="project" value="UniProtKB-KW"/>
</dbReference>
<evidence type="ECO:0000256" key="1">
    <source>
        <dbReference type="ARBA" id="ARBA00005871"/>
    </source>
</evidence>
<dbReference type="PANTHER" id="PTHR21240">
    <property type="entry name" value="2-AMINO-3-CARBOXYLMUCONATE-6-SEMIALDEHYDE DECARBOXYLASE"/>
    <property type="match status" value="1"/>
</dbReference>
<keyword evidence="4" id="KW-0862">Zinc</keyword>
<dbReference type="GO" id="GO:0019748">
    <property type="term" value="P:secondary metabolic process"/>
    <property type="evidence" value="ECO:0007669"/>
    <property type="project" value="TreeGrafter"/>
</dbReference>
<dbReference type="Proteomes" id="UP001194746">
    <property type="component" value="Unassembled WGS sequence"/>
</dbReference>